<dbReference type="PANTHER" id="PTHR31121:SF2">
    <property type="entry name" value="MANNOSYLTRANSFERASE KTR5-RELATED"/>
    <property type="match status" value="1"/>
</dbReference>
<evidence type="ECO:0000313" key="6">
    <source>
        <dbReference type="Proteomes" id="UP000242146"/>
    </source>
</evidence>
<comment type="similarity">
    <text evidence="1">Belongs to the glycosyltransferase 15 family.</text>
</comment>
<dbReference type="EMBL" id="MCGT01000010">
    <property type="protein sequence ID" value="ORX56425.1"/>
    <property type="molecule type" value="Genomic_DNA"/>
</dbReference>
<dbReference type="InterPro" id="IPR002685">
    <property type="entry name" value="Glyco_trans_15"/>
</dbReference>
<keyword evidence="4" id="KW-0732">Signal</keyword>
<evidence type="ECO:0000313" key="5">
    <source>
        <dbReference type="EMBL" id="ORX56425.1"/>
    </source>
</evidence>
<dbReference type="Gene3D" id="3.90.550.10">
    <property type="entry name" value="Spore Coat Polysaccharide Biosynthesis Protein SpsA, Chain A"/>
    <property type="match status" value="1"/>
</dbReference>
<protein>
    <submittedName>
        <fullName evidence="5">Glycosyl transferase</fullName>
    </submittedName>
</protein>
<feature type="chain" id="PRO_5012259261" evidence="4">
    <location>
        <begin position="22"/>
        <end position="423"/>
    </location>
</feature>
<proteinExistence type="inferred from homology"/>
<reference evidence="5 6" key="1">
    <citation type="submission" date="2016-07" db="EMBL/GenBank/DDBJ databases">
        <title>Pervasive Adenine N6-methylation of Active Genes in Fungi.</title>
        <authorList>
            <consortium name="DOE Joint Genome Institute"/>
            <person name="Mondo S.J."/>
            <person name="Dannebaum R.O."/>
            <person name="Kuo R.C."/>
            <person name="Labutti K."/>
            <person name="Haridas S."/>
            <person name="Kuo A."/>
            <person name="Salamov A."/>
            <person name="Ahrendt S.R."/>
            <person name="Lipzen A."/>
            <person name="Sullivan W."/>
            <person name="Andreopoulos W.B."/>
            <person name="Clum A."/>
            <person name="Lindquist E."/>
            <person name="Daum C."/>
            <person name="Ramamoorthy G.K."/>
            <person name="Gryganskyi A."/>
            <person name="Culley D."/>
            <person name="Magnuson J.K."/>
            <person name="James T.Y."/>
            <person name="O'Malley M.A."/>
            <person name="Stajich J.E."/>
            <person name="Spatafora J.W."/>
            <person name="Visel A."/>
            <person name="Grigoriev I.V."/>
        </authorList>
    </citation>
    <scope>NUCLEOTIDE SEQUENCE [LARGE SCALE GENOMIC DNA]</scope>
    <source>
        <strain evidence="5 6">NRRL 3301</strain>
    </source>
</reference>
<dbReference type="SUPFAM" id="SSF53448">
    <property type="entry name" value="Nucleotide-diphospho-sugar transferases"/>
    <property type="match status" value="1"/>
</dbReference>
<dbReference type="Proteomes" id="UP000242146">
    <property type="component" value="Unassembled WGS sequence"/>
</dbReference>
<feature type="non-terminal residue" evidence="5">
    <location>
        <position position="423"/>
    </location>
</feature>
<dbReference type="Pfam" id="PF01793">
    <property type="entry name" value="Glyco_transf_15"/>
    <property type="match status" value="1"/>
</dbReference>
<dbReference type="FunFam" id="3.90.550.10:FF:000051">
    <property type="entry name" value="Alpha-1,2-mannosyltransferase (Ktr4)"/>
    <property type="match status" value="1"/>
</dbReference>
<dbReference type="STRING" id="101127.A0A1X2GLF8"/>
<keyword evidence="6" id="KW-1185">Reference proteome</keyword>
<organism evidence="5 6">
    <name type="scientific">Hesseltinella vesiculosa</name>
    <dbReference type="NCBI Taxonomy" id="101127"/>
    <lineage>
        <taxon>Eukaryota</taxon>
        <taxon>Fungi</taxon>
        <taxon>Fungi incertae sedis</taxon>
        <taxon>Mucoromycota</taxon>
        <taxon>Mucoromycotina</taxon>
        <taxon>Mucoromycetes</taxon>
        <taxon>Mucorales</taxon>
        <taxon>Cunninghamellaceae</taxon>
        <taxon>Hesseltinella</taxon>
    </lineage>
</organism>
<sequence length="423" mass="49402">MKHRFQLVLLLAFLVIIYTSSLSSWSKGAAEDLSTRNKPWSMDSHSPQQQASSESTLQLELEELLQKDDEKSIDNDGFTLPPEPVSPVKTDVISDTAAPCTTYDCVNDNPSPLTPTLPLPGAARKANAVIVILCRNSELDDMRRSLREFEDRFNRRYHYPYVFLNDDPFDDDFMASIRAMTESVVEFGQVPNEMWSVPEWVDEQRMHQCLLDYRIRGVLYGGSLSYRHMCRFNSGWFYRHPLIEKYDYYWRVEPGVHFFCDLLYDPFLYMQDNGKEYGFTITLKELPETIPTLWATTMEFAKANRINTTLLRFFSDEYDDYNLCHYWSNFEIASLNLWRDPKYQAYFDYLDQTGNFFYERWGDAIVHSLAAGMFLRKDQVHFFDDIGYQHDNFAHCTEDGNLGTCLCPLDIENFDDNQGSCLS</sequence>
<evidence type="ECO:0000256" key="3">
    <source>
        <dbReference type="SAM" id="MobiDB-lite"/>
    </source>
</evidence>
<dbReference type="GO" id="GO:0016020">
    <property type="term" value="C:membrane"/>
    <property type="evidence" value="ECO:0007669"/>
    <property type="project" value="InterPro"/>
</dbReference>
<gene>
    <name evidence="5" type="ORF">DM01DRAFT_1303974</name>
</gene>
<evidence type="ECO:0000256" key="1">
    <source>
        <dbReference type="ARBA" id="ARBA00007677"/>
    </source>
</evidence>
<comment type="caution">
    <text evidence="5">The sequence shown here is derived from an EMBL/GenBank/DDBJ whole genome shotgun (WGS) entry which is preliminary data.</text>
</comment>
<dbReference type="GO" id="GO:0000026">
    <property type="term" value="F:alpha-1,2-mannosyltransferase activity"/>
    <property type="evidence" value="ECO:0007669"/>
    <property type="project" value="TreeGrafter"/>
</dbReference>
<keyword evidence="2 5" id="KW-0808">Transferase</keyword>
<dbReference type="AlphaFoldDB" id="A0A1X2GLF8"/>
<dbReference type="GO" id="GO:0005794">
    <property type="term" value="C:Golgi apparatus"/>
    <property type="evidence" value="ECO:0007669"/>
    <property type="project" value="TreeGrafter"/>
</dbReference>
<dbReference type="GO" id="GO:0006487">
    <property type="term" value="P:protein N-linked glycosylation"/>
    <property type="evidence" value="ECO:0007669"/>
    <property type="project" value="TreeGrafter"/>
</dbReference>
<feature type="region of interest" description="Disordered" evidence="3">
    <location>
        <begin position="35"/>
        <end position="56"/>
    </location>
</feature>
<dbReference type="PANTHER" id="PTHR31121">
    <property type="entry name" value="ALPHA-1,2 MANNOSYLTRANSFERASE KTR1"/>
    <property type="match status" value="1"/>
</dbReference>
<name>A0A1X2GLF8_9FUNG</name>
<feature type="signal peptide" evidence="4">
    <location>
        <begin position="1"/>
        <end position="21"/>
    </location>
</feature>
<dbReference type="InterPro" id="IPR029044">
    <property type="entry name" value="Nucleotide-diphossugar_trans"/>
</dbReference>
<evidence type="ECO:0000256" key="4">
    <source>
        <dbReference type="SAM" id="SignalP"/>
    </source>
</evidence>
<evidence type="ECO:0000256" key="2">
    <source>
        <dbReference type="ARBA" id="ARBA00022679"/>
    </source>
</evidence>
<accession>A0A1X2GLF8</accession>
<dbReference type="GO" id="GO:0000032">
    <property type="term" value="P:cell wall mannoprotein biosynthetic process"/>
    <property type="evidence" value="ECO:0007669"/>
    <property type="project" value="TreeGrafter"/>
</dbReference>
<dbReference type="OrthoDB" id="439943at2759"/>